<organism evidence="2 3">
    <name type="scientific">Sorangium cellulosum</name>
    <name type="common">Polyangium cellulosum</name>
    <dbReference type="NCBI Taxonomy" id="56"/>
    <lineage>
        <taxon>Bacteria</taxon>
        <taxon>Pseudomonadati</taxon>
        <taxon>Myxococcota</taxon>
        <taxon>Polyangia</taxon>
        <taxon>Polyangiales</taxon>
        <taxon>Polyangiaceae</taxon>
        <taxon>Sorangium</taxon>
    </lineage>
</organism>
<gene>
    <name evidence="2" type="ORF">BE15_42275</name>
</gene>
<evidence type="ECO:0000256" key="1">
    <source>
        <dbReference type="SAM" id="MobiDB-lite"/>
    </source>
</evidence>
<sequence>MHSIGKLDDDDRAFPWCTDEPANDCARSPAELAEHNLHNRDASTQISAEHKLHKQRLSQLGPTLAQGVRLHRSRPDLRAADGERV</sequence>
<dbReference type="Proteomes" id="UP000075260">
    <property type="component" value="Unassembled WGS sequence"/>
</dbReference>
<dbReference type="AlphaFoldDB" id="A0A150PZE0"/>
<name>A0A150PZE0_SORCE</name>
<evidence type="ECO:0000313" key="2">
    <source>
        <dbReference type="EMBL" id="KYF61050.1"/>
    </source>
</evidence>
<evidence type="ECO:0000313" key="3">
    <source>
        <dbReference type="Proteomes" id="UP000075260"/>
    </source>
</evidence>
<feature type="compositionally biased region" description="Basic and acidic residues" evidence="1">
    <location>
        <begin position="73"/>
        <end position="85"/>
    </location>
</feature>
<reference evidence="2 3" key="1">
    <citation type="submission" date="2014-02" db="EMBL/GenBank/DDBJ databases">
        <title>The small core and large imbalanced accessory genome model reveals a collaborative survival strategy of Sorangium cellulosum strains in nature.</title>
        <authorList>
            <person name="Han K."/>
            <person name="Peng R."/>
            <person name="Blom J."/>
            <person name="Li Y.-Z."/>
        </authorList>
    </citation>
    <scope>NUCLEOTIDE SEQUENCE [LARGE SCALE GENOMIC DNA]</scope>
    <source>
        <strain evidence="2 3">So0008-312</strain>
    </source>
</reference>
<feature type="region of interest" description="Disordered" evidence="1">
    <location>
        <begin position="33"/>
        <end position="85"/>
    </location>
</feature>
<accession>A0A150PZE0</accession>
<comment type="caution">
    <text evidence="2">The sequence shown here is derived from an EMBL/GenBank/DDBJ whole genome shotgun (WGS) entry which is preliminary data.</text>
</comment>
<proteinExistence type="predicted"/>
<protein>
    <submittedName>
        <fullName evidence="2">Uncharacterized protein</fullName>
    </submittedName>
</protein>
<dbReference type="EMBL" id="JEMA01001227">
    <property type="protein sequence ID" value="KYF61050.1"/>
    <property type="molecule type" value="Genomic_DNA"/>
</dbReference>